<dbReference type="AlphaFoldDB" id="A0A061AVC5"/>
<dbReference type="EMBL" id="LK052892">
    <property type="protein sequence ID" value="CDR41575.1"/>
    <property type="molecule type" value="Genomic_DNA"/>
</dbReference>
<accession>A0A061AVC5</accession>
<organism evidence="1">
    <name type="scientific">Cyberlindnera fabianii</name>
    <name type="common">Yeast</name>
    <name type="synonym">Hansenula fabianii</name>
    <dbReference type="NCBI Taxonomy" id="36022"/>
    <lineage>
        <taxon>Eukaryota</taxon>
        <taxon>Fungi</taxon>
        <taxon>Dikarya</taxon>
        <taxon>Ascomycota</taxon>
        <taxon>Saccharomycotina</taxon>
        <taxon>Saccharomycetes</taxon>
        <taxon>Phaffomycetales</taxon>
        <taxon>Phaffomycetaceae</taxon>
        <taxon>Cyberlindnera</taxon>
    </lineage>
</organism>
<dbReference type="OrthoDB" id="3980919at2759"/>
<name>A0A061AVC5_CYBFA</name>
<proteinExistence type="predicted"/>
<evidence type="ECO:0000313" key="1">
    <source>
        <dbReference type="EMBL" id="CDR41575.1"/>
    </source>
</evidence>
<reference evidence="1" key="1">
    <citation type="journal article" date="2014" name="Genome Announc.">
        <title>Genome sequence of the yeast Cyberlindnera fabianii (Hansenula fabianii).</title>
        <authorList>
            <person name="Freel K.C."/>
            <person name="Sarilar V."/>
            <person name="Neuveglise C."/>
            <person name="Devillers H."/>
            <person name="Friedrich A."/>
            <person name="Schacherer J."/>
        </authorList>
    </citation>
    <scope>NUCLEOTIDE SEQUENCE</scope>
    <source>
        <strain evidence="1">YJS4271</strain>
    </source>
</reference>
<protein>
    <submittedName>
        <fullName evidence="1">CYFA0S07e03730g1_1</fullName>
    </submittedName>
</protein>
<gene>
    <name evidence="1" type="ORF">CYFA0S_07e03730g</name>
</gene>
<sequence>MDGIYIPQWRNKFKRLMIEFHHHKNSTSYNDRVIHNPDRSRPLFSLRTPPIDQDPDRLTSLNIDQEQFEGFSDIAEQDTDVETNSESNIDGNVVKKLHRGVSGTLRAYTSERAPSSSHPEGVPQHDCTCNVSASSHSGGDFKDCNNHQISCPVHPDLSHCLPPTEVMARLMEGGVNYIEVEEKPTKLQRFFRHFSHQFHFPRIHWNSLVSASGNVIVPKEDMPVEPSDNSVLGPIEIIALSSATPGLDVHNAEFDPIKEHDKIFGQENHEIEEIPGANKSSSYARRCQKPLSSMMSLAKVDSETALEKKMQKKPESWKVVLNEVSLYAALLSTGARPLVYSKSELHLVADFTRSQHHEASSLRQRLFEEASTVGTTQNNENEDQDDVNLLDMTSEVDISHKVKDMGYPLLERVNGDNQSINTTTAQIHNLLKSEKLGSTELRDHSIDNDSQNECGGYGDVFLDYAYSEDEEGYLEDADTADDKAGRGQIGNHSQASVVLPLNLEQKTVTRLF</sequence>
<dbReference type="VEuPathDB" id="FungiDB:BON22_3756"/>